<keyword evidence="3" id="KW-1185">Reference proteome</keyword>
<dbReference type="RefSeq" id="XP_007800834.1">
    <property type="nucleotide sequence ID" value="XM_007802643.1"/>
</dbReference>
<dbReference type="eggNOG" id="ENOG502SUNA">
    <property type="taxonomic scope" value="Eukaryota"/>
</dbReference>
<feature type="region of interest" description="Disordered" evidence="1">
    <location>
        <begin position="1"/>
        <end position="252"/>
    </location>
</feature>
<dbReference type="Proteomes" id="UP000019373">
    <property type="component" value="Unassembled WGS sequence"/>
</dbReference>
<gene>
    <name evidence="2" type="ORF">EPUS_07738</name>
</gene>
<reference evidence="3" key="1">
    <citation type="journal article" date="2014" name="BMC Genomics">
        <title>Genome characteristics reveal the impact of lichenization on lichen-forming fungus Endocarpon pusillum Hedwig (Verrucariales, Ascomycota).</title>
        <authorList>
            <person name="Wang Y.-Y."/>
            <person name="Liu B."/>
            <person name="Zhang X.-Y."/>
            <person name="Zhou Q.-M."/>
            <person name="Zhang T."/>
            <person name="Li H."/>
            <person name="Yu Y.-F."/>
            <person name="Zhang X.-L."/>
            <person name="Hao X.-Y."/>
            <person name="Wang M."/>
            <person name="Wang L."/>
            <person name="Wei J.-C."/>
        </authorList>
    </citation>
    <scope>NUCLEOTIDE SEQUENCE [LARGE SCALE GENOMIC DNA]</scope>
    <source>
        <strain evidence="3">Z07020 / HMAS-L-300199</strain>
    </source>
</reference>
<feature type="compositionally biased region" description="Polar residues" evidence="1">
    <location>
        <begin position="81"/>
        <end position="94"/>
    </location>
</feature>
<dbReference type="GeneID" id="19242618"/>
<evidence type="ECO:0000313" key="2">
    <source>
        <dbReference type="EMBL" id="ERF73533.1"/>
    </source>
</evidence>
<feature type="compositionally biased region" description="Low complexity" evidence="1">
    <location>
        <begin position="38"/>
        <end position="52"/>
    </location>
</feature>
<evidence type="ECO:0000313" key="3">
    <source>
        <dbReference type="Proteomes" id="UP000019373"/>
    </source>
</evidence>
<feature type="compositionally biased region" description="Gly residues" evidence="1">
    <location>
        <begin position="11"/>
        <end position="21"/>
    </location>
</feature>
<dbReference type="HOGENOM" id="CLU_436154_0_0_1"/>
<feature type="compositionally biased region" description="Low complexity" evidence="1">
    <location>
        <begin position="133"/>
        <end position="157"/>
    </location>
</feature>
<dbReference type="PANTHER" id="PTHR36847:SF1">
    <property type="entry name" value="AMIDOLIGASE ENZYME"/>
    <property type="match status" value="1"/>
</dbReference>
<sequence length="627" mass="69437">MDSSGSKYDTVGGGGGAGESSGSGLASLGQERPQTRQSPSPSSHASQQPLPQTFQQLCMQGGSSRTSDQTPQRAFQPPPQETCQQPDRSTNAVPSTRPAATVNSHIAVEPSTDSASRKRRREWPTGADGAQTVSSSLPPGPCSSSSAPASGSSVGVLTRPSVGQHVQTRPPTGPFLPAPGATTRPPITNTETQPHAGTLPNALAGQQSAAGSLADSSQRPLGRPPSQERPRNSPPASVTHIPKTAAQSSRVVSRYPKRKIRLGLELEFYIAARCEKHDSDDRRAFIRTLADNYNREIAGRHRSMQRHMLTESFSQGYNGRDRYGREWTFVHEEGFYFRTGKFWQLKMLSPVFDIVPGSDWQQHVQALWNYLTKHYQIKYAKDCRTGIYVSLHPECNLPELKRLISSVFHFEPAIEALLPENRLDAWCAKSNWLYHELTAPDAMSRHDFLLDIQEAGNKRNLVDKVQDISHGHACWFCWNFSGLQGNDFHQHGRMINFRKPPAGPSLPASTFRWAQFTITFILAAIQYGSPDNLTSLSHNIGELRSFMSRAALPDGVGEFHLMDMLWKGKDPKAAREPRMEKAHLDDPLLKWELGVNIKRLVQEDAVECQATIPQDFGNYLRGFDPTA</sequence>
<proteinExistence type="predicted"/>
<dbReference type="AlphaFoldDB" id="U1GMN6"/>
<feature type="compositionally biased region" description="Polar residues" evidence="1">
    <location>
        <begin position="53"/>
        <end position="73"/>
    </location>
</feature>
<feature type="compositionally biased region" description="Polar residues" evidence="1">
    <location>
        <begin position="204"/>
        <end position="219"/>
    </location>
</feature>
<name>U1GMN6_ENDPU</name>
<evidence type="ECO:0000256" key="1">
    <source>
        <dbReference type="SAM" id="MobiDB-lite"/>
    </source>
</evidence>
<dbReference type="PANTHER" id="PTHR36847">
    <property type="entry name" value="AMIDOLIGASE ENZYME"/>
    <property type="match status" value="1"/>
</dbReference>
<protein>
    <submittedName>
        <fullName evidence="2">Uncharacterized protein</fullName>
    </submittedName>
</protein>
<accession>U1GMN6</accession>
<organism evidence="2 3">
    <name type="scientific">Endocarpon pusillum (strain Z07020 / HMAS-L-300199)</name>
    <name type="common">Lichen-forming fungus</name>
    <dbReference type="NCBI Taxonomy" id="1263415"/>
    <lineage>
        <taxon>Eukaryota</taxon>
        <taxon>Fungi</taxon>
        <taxon>Dikarya</taxon>
        <taxon>Ascomycota</taxon>
        <taxon>Pezizomycotina</taxon>
        <taxon>Eurotiomycetes</taxon>
        <taxon>Chaetothyriomycetidae</taxon>
        <taxon>Verrucariales</taxon>
        <taxon>Verrucariaceae</taxon>
        <taxon>Endocarpon</taxon>
    </lineage>
</organism>
<feature type="compositionally biased region" description="Polar residues" evidence="1">
    <location>
        <begin position="185"/>
        <end position="195"/>
    </location>
</feature>
<dbReference type="EMBL" id="KE720948">
    <property type="protein sequence ID" value="ERF73533.1"/>
    <property type="molecule type" value="Genomic_DNA"/>
</dbReference>
<dbReference type="OrthoDB" id="5291055at2759"/>